<dbReference type="PANTHER" id="PTHR46795:SF2">
    <property type="entry name" value="ABC TRANSPORTER, PERMEASE PROTEIN"/>
    <property type="match status" value="1"/>
</dbReference>
<gene>
    <name evidence="8" type="ORF">PJ311_00835</name>
</gene>
<dbReference type="PANTHER" id="PTHR46795">
    <property type="entry name" value="ABC TRANSPORTER PERMEASE-RELATED-RELATED"/>
    <property type="match status" value="1"/>
</dbReference>
<dbReference type="PIRSF" id="PIRSF018968">
    <property type="entry name" value="ABC_permease_BceB"/>
    <property type="match status" value="1"/>
</dbReference>
<accession>A0ABT4WYZ2</accession>
<proteinExistence type="inferred from homology"/>
<keyword evidence="9" id="KW-1185">Reference proteome</keyword>
<feature type="transmembrane region" description="Helical" evidence="6">
    <location>
        <begin position="287"/>
        <end position="307"/>
    </location>
</feature>
<feature type="transmembrane region" description="Helical" evidence="6">
    <location>
        <begin position="21"/>
        <end position="44"/>
    </location>
</feature>
<evidence type="ECO:0000256" key="4">
    <source>
        <dbReference type="ARBA" id="ARBA00022989"/>
    </source>
</evidence>
<dbReference type="Proteomes" id="UP001211894">
    <property type="component" value="Unassembled WGS sequence"/>
</dbReference>
<dbReference type="InterPro" id="IPR027022">
    <property type="entry name" value="ABC_permease_BceB-typ"/>
</dbReference>
<keyword evidence="4 6" id="KW-1133">Transmembrane helix</keyword>
<evidence type="ECO:0000256" key="6">
    <source>
        <dbReference type="PIRNR" id="PIRNR018968"/>
    </source>
</evidence>
<feature type="transmembrane region" description="Helical" evidence="6">
    <location>
        <begin position="596"/>
        <end position="618"/>
    </location>
</feature>
<sequence>MTFRQFAFNNVLRNKRLYVAYFLSSMFMVMVFFTFALFAFHPVISGDVFHSGLGKKSLFGLKVAGGIIYVFSFFFVLYSMSAFLKSRKKEFGILMVQGMSMRQIRLMVFLENMLIGCFATIGGITLGLVFAKLILLIAEKVLMFNEKLNFYFPLLAIIVTFVSFIVLFLFISFFVAFILRSEKLLNLLKGDKQSKGEPKASILLTILAALLLGVGYFFALITKGNGVFFAVLPVTIVVTIGTYLFFTQLSVYVIRKLKGQETLFWRKTNMILFSDLSYRMKDNARTFFMVAIISTVAFCAIGTLYGLQSFFNSSTRNWHPNTFTYNTKGEDKTEAKDVDLINKTLKQYDIQAKTAHMTLKYFHVKGQEQLIVQQSDFNRFAALIGEKTIQLSKGKAVAVGYKGFPYSKEQKLLHQPIDLQSGKQIQADQVIKSKALAEEQYYLVTDTDYKQLKEQKSNEHFYAWQVQKEKEKTLIHVGEELLKKIPSTKFSGVDQQVFQGNKDYGPVFFVGLFIGIVFFVSAGSFLYFRLYADVDDDKQKFTAISKMGLTEKELKKVLNRQIAMLFFAPIIVALIHGAVALTALSHAFEYNLFKESATVLSVFALIQLIYFFIVRFYYIKQIKAVI</sequence>
<dbReference type="RefSeq" id="WP_271339017.1">
    <property type="nucleotide sequence ID" value="NZ_JAQKAB010000001.1"/>
</dbReference>
<feature type="transmembrane region" description="Helical" evidence="6">
    <location>
        <begin position="507"/>
        <end position="528"/>
    </location>
</feature>
<feature type="transmembrane region" description="Helical" evidence="6">
    <location>
        <begin position="200"/>
        <end position="221"/>
    </location>
</feature>
<feature type="domain" description="ABC3 transporter permease C-terminal" evidence="7">
    <location>
        <begin position="64"/>
        <end position="181"/>
    </location>
</feature>
<dbReference type="EMBL" id="JAQKAB010000001">
    <property type="protein sequence ID" value="MDA7025150.1"/>
    <property type="molecule type" value="Genomic_DNA"/>
</dbReference>
<name>A0ABT4WYZ2_9BACI</name>
<evidence type="ECO:0000256" key="2">
    <source>
        <dbReference type="ARBA" id="ARBA00022475"/>
    </source>
</evidence>
<feature type="transmembrane region" description="Helical" evidence="6">
    <location>
        <begin position="227"/>
        <end position="246"/>
    </location>
</feature>
<feature type="transmembrane region" description="Helical" evidence="6">
    <location>
        <begin position="562"/>
        <end position="584"/>
    </location>
</feature>
<evidence type="ECO:0000256" key="1">
    <source>
        <dbReference type="ARBA" id="ARBA00004651"/>
    </source>
</evidence>
<keyword evidence="3 6" id="KW-0812">Transmembrane</keyword>
<evidence type="ECO:0000259" key="7">
    <source>
        <dbReference type="Pfam" id="PF02687"/>
    </source>
</evidence>
<dbReference type="Pfam" id="PF02687">
    <property type="entry name" value="FtsX"/>
    <property type="match status" value="1"/>
</dbReference>
<feature type="transmembrane region" description="Helical" evidence="6">
    <location>
        <begin position="64"/>
        <end position="84"/>
    </location>
</feature>
<evidence type="ECO:0000313" key="8">
    <source>
        <dbReference type="EMBL" id="MDA7025150.1"/>
    </source>
</evidence>
<keyword evidence="5 6" id="KW-0472">Membrane</keyword>
<comment type="caution">
    <text evidence="8">The sequence shown here is derived from an EMBL/GenBank/DDBJ whole genome shotgun (WGS) entry which is preliminary data.</text>
</comment>
<organism evidence="8 9">
    <name type="scientific">Bacillus changyiensis</name>
    <dbReference type="NCBI Taxonomy" id="3004103"/>
    <lineage>
        <taxon>Bacteria</taxon>
        <taxon>Bacillati</taxon>
        <taxon>Bacillota</taxon>
        <taxon>Bacilli</taxon>
        <taxon>Bacillales</taxon>
        <taxon>Bacillaceae</taxon>
        <taxon>Bacillus</taxon>
    </lineage>
</organism>
<keyword evidence="6" id="KW-0813">Transport</keyword>
<dbReference type="InterPro" id="IPR052536">
    <property type="entry name" value="ABC-4_Integral_Memb_Prot"/>
</dbReference>
<evidence type="ECO:0000256" key="3">
    <source>
        <dbReference type="ARBA" id="ARBA00022692"/>
    </source>
</evidence>
<evidence type="ECO:0000313" key="9">
    <source>
        <dbReference type="Proteomes" id="UP001211894"/>
    </source>
</evidence>
<comment type="similarity">
    <text evidence="6">Belongs to the ABC-4 integral membrane protein family.</text>
</comment>
<protein>
    <submittedName>
        <fullName evidence="8">ABC transporter permease</fullName>
    </submittedName>
</protein>
<dbReference type="InterPro" id="IPR003838">
    <property type="entry name" value="ABC3_permease_C"/>
</dbReference>
<reference evidence="8 9" key="1">
    <citation type="submission" date="2023-01" db="EMBL/GenBank/DDBJ databases">
        <title>Bacillus changyiensis sp. nov., isolated from a coastal deposit.</title>
        <authorList>
            <person name="Xiao G."/>
            <person name="Lai Q."/>
            <person name="Hu Z."/>
            <person name="Shao Z."/>
        </authorList>
    </citation>
    <scope>NUCLEOTIDE SEQUENCE [LARGE SCALE GENOMIC DNA]</scope>
    <source>
        <strain evidence="8 9">CLL-7-23</strain>
    </source>
</reference>
<keyword evidence="2 6" id="KW-1003">Cell membrane</keyword>
<feature type="transmembrane region" description="Helical" evidence="6">
    <location>
        <begin position="150"/>
        <end position="179"/>
    </location>
</feature>
<evidence type="ECO:0000256" key="5">
    <source>
        <dbReference type="ARBA" id="ARBA00023136"/>
    </source>
</evidence>
<comment type="subcellular location">
    <subcellularLocation>
        <location evidence="1 6">Cell membrane</location>
        <topology evidence="1 6">Multi-pass membrane protein</topology>
    </subcellularLocation>
</comment>
<feature type="transmembrane region" description="Helical" evidence="6">
    <location>
        <begin position="105"/>
        <end position="138"/>
    </location>
</feature>